<dbReference type="GO" id="GO:0046872">
    <property type="term" value="F:metal ion binding"/>
    <property type="evidence" value="ECO:0007669"/>
    <property type="project" value="UniProtKB-KW"/>
</dbReference>
<dbReference type="SFLD" id="SFLDG01065">
    <property type="entry name" value="anaerobic_coproporphyrinogen-I"/>
    <property type="match status" value="1"/>
</dbReference>
<keyword evidence="3" id="KW-0479">Metal-binding</keyword>
<evidence type="ECO:0000256" key="1">
    <source>
        <dbReference type="ARBA" id="ARBA00001966"/>
    </source>
</evidence>
<evidence type="ECO:0000256" key="2">
    <source>
        <dbReference type="ARBA" id="ARBA00022691"/>
    </source>
</evidence>
<dbReference type="GO" id="GO:0032259">
    <property type="term" value="P:methylation"/>
    <property type="evidence" value="ECO:0007669"/>
    <property type="project" value="UniProtKB-KW"/>
</dbReference>
<dbReference type="CDD" id="cd01335">
    <property type="entry name" value="Radical_SAM"/>
    <property type="match status" value="1"/>
</dbReference>
<organism evidence="7 8">
    <name type="scientific">Crenobacter intestini</name>
    <dbReference type="NCBI Taxonomy" id="2563443"/>
    <lineage>
        <taxon>Bacteria</taxon>
        <taxon>Pseudomonadati</taxon>
        <taxon>Pseudomonadota</taxon>
        <taxon>Betaproteobacteria</taxon>
        <taxon>Neisseriales</taxon>
        <taxon>Neisseriaceae</taxon>
        <taxon>Crenobacter</taxon>
    </lineage>
</organism>
<comment type="cofactor">
    <cofactor evidence="1">
        <name>[4Fe-4S] cluster</name>
        <dbReference type="ChEBI" id="CHEBI:49883"/>
    </cofactor>
</comment>
<gene>
    <name evidence="7" type="ORF">E5K04_06750</name>
</gene>
<dbReference type="SUPFAM" id="SSF102114">
    <property type="entry name" value="Radical SAM enzymes"/>
    <property type="match status" value="1"/>
</dbReference>
<dbReference type="GO" id="GO:0008168">
    <property type="term" value="F:methyltransferase activity"/>
    <property type="evidence" value="ECO:0007669"/>
    <property type="project" value="UniProtKB-KW"/>
</dbReference>
<dbReference type="InterPro" id="IPR034505">
    <property type="entry name" value="Coproporphyrinogen-III_oxidase"/>
</dbReference>
<dbReference type="InterPro" id="IPR006638">
    <property type="entry name" value="Elp3/MiaA/NifB-like_rSAM"/>
</dbReference>
<dbReference type="Proteomes" id="UP000308891">
    <property type="component" value="Unassembled WGS sequence"/>
</dbReference>
<dbReference type="PROSITE" id="PS51918">
    <property type="entry name" value="RADICAL_SAM"/>
    <property type="match status" value="1"/>
</dbReference>
<dbReference type="AlphaFoldDB" id="A0A4T0UX69"/>
<comment type="caution">
    <text evidence="7">The sequence shown here is derived from an EMBL/GenBank/DDBJ whole genome shotgun (WGS) entry which is preliminary data.</text>
</comment>
<name>A0A4T0UX69_9NEIS</name>
<keyword evidence="2" id="KW-0949">S-adenosyl-L-methionine</keyword>
<proteinExistence type="predicted"/>
<evidence type="ECO:0000313" key="7">
    <source>
        <dbReference type="EMBL" id="TIC83712.1"/>
    </source>
</evidence>
<dbReference type="PANTHER" id="PTHR13932">
    <property type="entry name" value="COPROPORPHYRINIGEN III OXIDASE"/>
    <property type="match status" value="1"/>
</dbReference>
<evidence type="ECO:0000256" key="3">
    <source>
        <dbReference type="ARBA" id="ARBA00022723"/>
    </source>
</evidence>
<dbReference type="Gene3D" id="3.20.20.70">
    <property type="entry name" value="Aldolase class I"/>
    <property type="match status" value="1"/>
</dbReference>
<dbReference type="SMART" id="SM00729">
    <property type="entry name" value="Elp3"/>
    <property type="match status" value="1"/>
</dbReference>
<protein>
    <submittedName>
        <fullName evidence="7">Heme anaerobic degradation radical SAM methyltransferase ChuW/HutW</fullName>
    </submittedName>
</protein>
<dbReference type="InterPro" id="IPR026332">
    <property type="entry name" value="HutW"/>
</dbReference>
<dbReference type="PANTHER" id="PTHR13932:SF9">
    <property type="entry name" value="COPROPORPHYRINOGEN III OXIDASE"/>
    <property type="match status" value="1"/>
</dbReference>
<keyword evidence="5" id="KW-0411">Iron-sulfur</keyword>
<evidence type="ECO:0000259" key="6">
    <source>
        <dbReference type="PROSITE" id="PS51918"/>
    </source>
</evidence>
<dbReference type="GO" id="GO:0005737">
    <property type="term" value="C:cytoplasm"/>
    <property type="evidence" value="ECO:0007669"/>
    <property type="project" value="TreeGrafter"/>
</dbReference>
<evidence type="ECO:0000313" key="8">
    <source>
        <dbReference type="Proteomes" id="UP000308891"/>
    </source>
</evidence>
<keyword evidence="4" id="KW-0408">Iron</keyword>
<evidence type="ECO:0000256" key="4">
    <source>
        <dbReference type="ARBA" id="ARBA00023004"/>
    </source>
</evidence>
<dbReference type="OrthoDB" id="9808022at2"/>
<feature type="domain" description="Radical SAM core" evidence="6">
    <location>
        <begin position="41"/>
        <end position="271"/>
    </location>
</feature>
<dbReference type="EMBL" id="STGJ01000006">
    <property type="protein sequence ID" value="TIC83712.1"/>
    <property type="molecule type" value="Genomic_DNA"/>
</dbReference>
<reference evidence="7 8" key="1">
    <citation type="submission" date="2019-04" db="EMBL/GenBank/DDBJ databases">
        <title>Crenobacter sp. nov.</title>
        <authorList>
            <person name="Shi S."/>
        </authorList>
    </citation>
    <scope>NUCLEOTIDE SEQUENCE [LARGE SCALE GENOMIC DNA]</scope>
    <source>
        <strain evidence="7 8">GY 70310</strain>
    </source>
</reference>
<keyword evidence="7" id="KW-0808">Transferase</keyword>
<dbReference type="NCBIfam" id="TIGR04107">
    <property type="entry name" value="rSAM_HutW"/>
    <property type="match status" value="1"/>
</dbReference>
<keyword evidence="7" id="KW-0489">Methyltransferase</keyword>
<dbReference type="InterPro" id="IPR058240">
    <property type="entry name" value="rSAM_sf"/>
</dbReference>
<accession>A0A4T0UX69</accession>
<dbReference type="InterPro" id="IPR007197">
    <property type="entry name" value="rSAM"/>
</dbReference>
<dbReference type="GO" id="GO:0051539">
    <property type="term" value="F:4 iron, 4 sulfur cluster binding"/>
    <property type="evidence" value="ECO:0007669"/>
    <property type="project" value="TreeGrafter"/>
</dbReference>
<dbReference type="GO" id="GO:0006779">
    <property type="term" value="P:porphyrin-containing compound biosynthetic process"/>
    <property type="evidence" value="ECO:0007669"/>
    <property type="project" value="TreeGrafter"/>
</dbReference>
<dbReference type="Pfam" id="PF04055">
    <property type="entry name" value="Radical_SAM"/>
    <property type="match status" value="1"/>
</dbReference>
<dbReference type="SFLD" id="SFLDF00311">
    <property type="entry name" value="heme_degradation_proteins_(Hut"/>
    <property type="match status" value="1"/>
</dbReference>
<dbReference type="RefSeq" id="WP_136552268.1">
    <property type="nucleotide sequence ID" value="NZ_STGJ01000006.1"/>
</dbReference>
<sequence>MYDTLPEPLPFKERRALMPMWGQAPLPEERWPATWQSLQGQPLPRDSLAYVHIPFCANHCVFCGFYRNGWKAETASRYVDRLIAEIEHDAASRQSGGQVSALYLGGGTPTLLSAHDLGRLLQALRAKLPLSDDCEITVEGRISHFGEDKVDACIKAGANRFSIGVQTFATHIRRRLGRKHPGDEAARYLEWLAAHSGQVVVADLMFGLPGQDDGLWRQDLATALSLGLSGIDVYAFNLMPQLPIVRMIEKGALPPAGSLTEQLAQYRTACREFAQAGWAQLSNSHFGAPCARERNRYNLAIKAGADCLAFGSGAGGKRGAFSYAVEPDLEGYLACPANQKPIARLARGDASGQLATLQGAVETGRIALAPLPAQTRPLIEHWAALGLLTLTHEHAELTVDGRFWGPTMIRELAERIAPAGADHARPLTLHHPLKETA</sequence>
<keyword evidence="8" id="KW-1185">Reference proteome</keyword>
<evidence type="ECO:0000256" key="5">
    <source>
        <dbReference type="ARBA" id="ARBA00023014"/>
    </source>
</evidence>
<dbReference type="SFLD" id="SFLDS00029">
    <property type="entry name" value="Radical_SAM"/>
    <property type="match status" value="1"/>
</dbReference>
<dbReference type="InterPro" id="IPR013785">
    <property type="entry name" value="Aldolase_TIM"/>
</dbReference>